<keyword evidence="2" id="KW-1185">Reference proteome</keyword>
<name>A0A183MI48_9TREM</name>
<dbReference type="EMBL" id="UZAI01016988">
    <property type="protein sequence ID" value="VDP19009.1"/>
    <property type="molecule type" value="Genomic_DNA"/>
</dbReference>
<dbReference type="AlphaFoldDB" id="A0A183MI48"/>
<reference evidence="1 2" key="1">
    <citation type="submission" date="2018-11" db="EMBL/GenBank/DDBJ databases">
        <authorList>
            <consortium name="Pathogen Informatics"/>
        </authorList>
    </citation>
    <scope>NUCLEOTIDE SEQUENCE [LARGE SCALE GENOMIC DNA]</scope>
    <source>
        <strain evidence="1 2">Zambia</strain>
    </source>
</reference>
<gene>
    <name evidence="1" type="ORF">SMRZ_LOCUS15723</name>
</gene>
<evidence type="ECO:0000313" key="2">
    <source>
        <dbReference type="Proteomes" id="UP000277204"/>
    </source>
</evidence>
<organism evidence="1 2">
    <name type="scientific">Schistosoma margrebowiei</name>
    <dbReference type="NCBI Taxonomy" id="48269"/>
    <lineage>
        <taxon>Eukaryota</taxon>
        <taxon>Metazoa</taxon>
        <taxon>Spiralia</taxon>
        <taxon>Lophotrochozoa</taxon>
        <taxon>Platyhelminthes</taxon>
        <taxon>Trematoda</taxon>
        <taxon>Digenea</taxon>
        <taxon>Strigeidida</taxon>
        <taxon>Schistosomatoidea</taxon>
        <taxon>Schistosomatidae</taxon>
        <taxon>Schistosoma</taxon>
    </lineage>
</organism>
<evidence type="ECO:0000313" key="1">
    <source>
        <dbReference type="EMBL" id="VDP19009.1"/>
    </source>
</evidence>
<sequence>MVVGGSQQETLDPGFVLLDTCQQGVADSSVHTRNMIQDHKLYGKEIEKKMDLISSICKIPCRSVDENVILFNGVFLQMIFRQISINDDDDDER</sequence>
<protein>
    <submittedName>
        <fullName evidence="1">Uncharacterized protein</fullName>
    </submittedName>
</protein>
<proteinExistence type="predicted"/>
<accession>A0A183MI48</accession>
<dbReference type="Proteomes" id="UP000277204">
    <property type="component" value="Unassembled WGS sequence"/>
</dbReference>